<feature type="region of interest" description="Disordered" evidence="1">
    <location>
        <begin position="22"/>
        <end position="60"/>
    </location>
</feature>
<evidence type="ECO:0000313" key="2">
    <source>
        <dbReference type="EMBL" id="VAW04998.1"/>
    </source>
</evidence>
<reference evidence="2" key="1">
    <citation type="submission" date="2018-06" db="EMBL/GenBank/DDBJ databases">
        <authorList>
            <person name="Zhirakovskaya E."/>
        </authorList>
    </citation>
    <scope>NUCLEOTIDE SEQUENCE</scope>
</reference>
<gene>
    <name evidence="2" type="ORF">MNBD_ALPHA04-1574</name>
</gene>
<organism evidence="2">
    <name type="scientific">hydrothermal vent metagenome</name>
    <dbReference type="NCBI Taxonomy" id="652676"/>
    <lineage>
        <taxon>unclassified sequences</taxon>
        <taxon>metagenomes</taxon>
        <taxon>ecological metagenomes</taxon>
    </lineage>
</organism>
<dbReference type="PROSITE" id="PS51318">
    <property type="entry name" value="TAT"/>
    <property type="match status" value="1"/>
</dbReference>
<sequence>MTGMLKRRQMLQGAAALLATVSVSGTPTRAQKPRAAKGESTMDTSYTPTGKGVVTGKGVG</sequence>
<protein>
    <submittedName>
        <fullName evidence="2">Uncharacterized protein</fullName>
    </submittedName>
</protein>
<accession>A0A3B0SI14</accession>
<feature type="non-terminal residue" evidence="2">
    <location>
        <position position="60"/>
    </location>
</feature>
<name>A0A3B0SI14_9ZZZZ</name>
<evidence type="ECO:0000256" key="1">
    <source>
        <dbReference type="SAM" id="MobiDB-lite"/>
    </source>
</evidence>
<dbReference type="EMBL" id="UOEF01000427">
    <property type="protein sequence ID" value="VAW04998.1"/>
    <property type="molecule type" value="Genomic_DNA"/>
</dbReference>
<dbReference type="InterPro" id="IPR006311">
    <property type="entry name" value="TAT_signal"/>
</dbReference>
<dbReference type="AlphaFoldDB" id="A0A3B0SI14"/>
<proteinExistence type="predicted"/>